<dbReference type="Proteomes" id="UP000014978">
    <property type="component" value="Unassembled WGS sequence"/>
</dbReference>
<evidence type="ECO:0000313" key="1">
    <source>
        <dbReference type="EMBL" id="EPR80088.1"/>
    </source>
</evidence>
<accession>S7XW34</accession>
<comment type="caution">
    <text evidence="1">The sequence shown here is derived from an EMBL/GenBank/DDBJ whole genome shotgun (WGS) entry which is preliminary data.</text>
</comment>
<dbReference type="AlphaFoldDB" id="S7XW34"/>
<name>S7XW34_SPRLO</name>
<dbReference type="VEuPathDB" id="MicrosporidiaDB:SLOPH_866"/>
<proteinExistence type="predicted"/>
<dbReference type="HOGENOM" id="CLU_497985_0_0_1"/>
<sequence length="547" mass="66243">MSFISKSSIKKIKACFEEKTFDKNISEIMEKIETKEKDLLSYITDEYIRIITLCKSLENLKKPITELKTLNNNIESYFNELNTRIEYSVGDLNEIEQTLSNINNIKNILQKIISIIKISEEKNLGVFYTIKNINLLKENITYLYDSPFYSYFYDIYNNKKYTLIKETKKNVKEWCNNIFKNYERYGTMILDNMNNFEYKFGEEVGDILDETHYIMLNSIFKEGISKYYLIFDKKYFLRKEINFEIILQALYVFDKLKSKSEIAEIISKEQKNIILEELSKEDNISTSLLDNNSKSIKYLKICLGYEIVNFYLMDIYNGFECDKTITEKVIEKGVDKYFYVKIIDFKKYFKNSYKDIENRFKEEFYNHIIQQRSMFAENEYNFLEKIEEFMKESNKMLEQVKYKDLWDFYLKNLDDIFYEKIENGIEDEKDKEKIYEKLKKCIKKYHKYKFNSYMLIDRIFKNEIDNKANEYASKVEKILRKKDFGDNLEEIYKNLSLEIKNMNDGYKESVYKIFLTNLEVMIDKIEDEKQSEEKRVIFLKFKNTYFK</sequence>
<gene>
    <name evidence="1" type="ORF">SLOPH_866</name>
</gene>
<evidence type="ECO:0000313" key="2">
    <source>
        <dbReference type="Proteomes" id="UP000014978"/>
    </source>
</evidence>
<organism evidence="1 2">
    <name type="scientific">Spraguea lophii (strain 42_110)</name>
    <name type="common">Microsporidian parasite</name>
    <dbReference type="NCBI Taxonomy" id="1358809"/>
    <lineage>
        <taxon>Eukaryota</taxon>
        <taxon>Fungi</taxon>
        <taxon>Fungi incertae sedis</taxon>
        <taxon>Microsporidia</taxon>
        <taxon>Spragueidae</taxon>
        <taxon>Spraguea</taxon>
    </lineage>
</organism>
<protein>
    <submittedName>
        <fullName evidence="1">Uncharacterized protein</fullName>
    </submittedName>
</protein>
<reference evidence="2" key="1">
    <citation type="journal article" date="2013" name="PLoS Genet.">
        <title>The genome of Spraguea lophii and the basis of host-microsporidian interactions.</title>
        <authorList>
            <person name="Campbell S.E."/>
            <person name="Williams T.A."/>
            <person name="Yousuf A."/>
            <person name="Soanes D.M."/>
            <person name="Paszkiewicz K.H."/>
            <person name="Williams B.A.P."/>
        </authorList>
    </citation>
    <scope>NUCLEOTIDE SEQUENCE [LARGE SCALE GENOMIC DNA]</scope>
    <source>
        <strain evidence="2">42_110</strain>
    </source>
</reference>
<dbReference type="InParanoid" id="S7XW34"/>
<dbReference type="EMBL" id="ATCN01000015">
    <property type="protein sequence ID" value="EPR80088.1"/>
    <property type="molecule type" value="Genomic_DNA"/>
</dbReference>
<keyword evidence="2" id="KW-1185">Reference proteome</keyword>